<keyword evidence="1" id="KW-0732">Signal</keyword>
<protein>
    <recommendedName>
        <fullName evidence="2">GerMN domain-containing protein</fullName>
    </recommendedName>
</protein>
<sequence length="360" mass="40353">MKKNYLFLVGFLSLFLASCTTTNPDVSSSVDIESVSSSESISLPEESSAEVEALSVEAYFPFEADVAYSYAGDGNEYVSYQKYPQYYENNRIQYVTKNAGSHFIEVLELEEGAITQVFRRDETYFRENMLDQTRDESSTILLKEPLEIGNNWDNSQITALDIEIETMVGTFPSLEVTTTEKDTITKRYYAEGIGLVKEIYTDTNGSYEMTATLESREEGTAETVVLPTYYPDRNVMGLEVAEVNISFFTNDVTRKVIAELFTHIPGVDYGQVIPEGTQIKSLYLNEDGRVYVDFSQGLVNDLNAGSSAEKLLLQSVVNTIGSYYGVEEVVLTVENAPYKSGHIEMNEGESFYVEMNSVLE</sequence>
<dbReference type="InterPro" id="IPR019606">
    <property type="entry name" value="GerMN"/>
</dbReference>
<dbReference type="SMART" id="SM00909">
    <property type="entry name" value="Germane"/>
    <property type="match status" value="1"/>
</dbReference>
<organism evidence="3 4">
    <name type="scientific">Jeotgalibaca dankookensis</name>
    <dbReference type="NCBI Taxonomy" id="708126"/>
    <lineage>
        <taxon>Bacteria</taxon>
        <taxon>Bacillati</taxon>
        <taxon>Bacillota</taxon>
        <taxon>Bacilli</taxon>
        <taxon>Lactobacillales</taxon>
        <taxon>Carnobacteriaceae</taxon>
        <taxon>Jeotgalibaca</taxon>
    </lineage>
</organism>
<reference evidence="3 4" key="1">
    <citation type="journal article" date="2014" name="Int. J. Syst. Evol. Microbiol.">
        <title>Jeotgalibaca dankookensis gen. nov., sp. nov., a member of the family Carnobacteriaceae, isolated from seujeot (Korean traditional food).</title>
        <authorList>
            <person name="Lee D.G."/>
            <person name="Trujillo M.E."/>
            <person name="Kang H."/>
            <person name="Ahn T.Y."/>
        </authorList>
    </citation>
    <scope>NUCLEOTIDE SEQUENCE [LARGE SCALE GENOMIC DNA]</scope>
    <source>
        <strain evidence="3 4">EX-07</strain>
    </source>
</reference>
<dbReference type="PROSITE" id="PS51257">
    <property type="entry name" value="PROKAR_LIPOPROTEIN"/>
    <property type="match status" value="1"/>
</dbReference>
<dbReference type="STRING" id="708126.BW727_101897"/>
<evidence type="ECO:0000313" key="3">
    <source>
        <dbReference type="EMBL" id="AQS54221.1"/>
    </source>
</evidence>
<keyword evidence="4" id="KW-1185">Reference proteome</keyword>
<dbReference type="OrthoDB" id="1683231at2"/>
<evidence type="ECO:0000259" key="2">
    <source>
        <dbReference type="SMART" id="SM00909"/>
    </source>
</evidence>
<feature type="signal peptide" evidence="1">
    <location>
        <begin position="1"/>
        <end position="22"/>
    </location>
</feature>
<gene>
    <name evidence="3" type="ORF">BW727_101897</name>
</gene>
<dbReference type="EMBL" id="CP019728">
    <property type="protein sequence ID" value="AQS54221.1"/>
    <property type="molecule type" value="Genomic_DNA"/>
</dbReference>
<feature type="domain" description="GerMN" evidence="2">
    <location>
        <begin position="253"/>
        <end position="342"/>
    </location>
</feature>
<dbReference type="AlphaFoldDB" id="A0A1S6IRP0"/>
<dbReference type="KEGG" id="jda:BW727_101897"/>
<dbReference type="Pfam" id="PF10646">
    <property type="entry name" value="Germane"/>
    <property type="match status" value="1"/>
</dbReference>
<dbReference type="Proteomes" id="UP000188993">
    <property type="component" value="Chromosome"/>
</dbReference>
<name>A0A1S6IRP0_9LACT</name>
<evidence type="ECO:0000313" key="4">
    <source>
        <dbReference type="Proteomes" id="UP000188993"/>
    </source>
</evidence>
<feature type="chain" id="PRO_5038442399" description="GerMN domain-containing protein" evidence="1">
    <location>
        <begin position="23"/>
        <end position="360"/>
    </location>
</feature>
<dbReference type="RefSeq" id="WP_062467776.1">
    <property type="nucleotide sequence ID" value="NZ_BBYN01000003.1"/>
</dbReference>
<evidence type="ECO:0000256" key="1">
    <source>
        <dbReference type="SAM" id="SignalP"/>
    </source>
</evidence>
<accession>A0A1S6IRP0</accession>
<proteinExistence type="predicted"/>